<evidence type="ECO:0000313" key="1">
    <source>
        <dbReference type="EMBL" id="RRG18224.1"/>
    </source>
</evidence>
<reference evidence="1 2" key="1">
    <citation type="submission" date="2018-10" db="EMBL/GenBank/DDBJ databases">
        <title>Draft genome sequence of Weissella viridescens UCO-SMC3.</title>
        <authorList>
            <person name="Garcia-Cancino A."/>
            <person name="Espinoza-Monje M."/>
            <person name="Albarracin L."/>
            <person name="Garcia-Castillo V."/>
            <person name="Campos-Martin J."/>
            <person name="Nakano Y."/>
            <person name="Guitierrez-Zamorano C."/>
            <person name="Ikeda-Ohtsubo W."/>
            <person name="Morita H."/>
            <person name="Kitazawa H."/>
            <person name="Villena J."/>
        </authorList>
    </citation>
    <scope>NUCLEOTIDE SEQUENCE [LARGE SCALE GENOMIC DNA]</scope>
    <source>
        <strain evidence="1 2">UCO-SMC3</strain>
    </source>
</reference>
<proteinExistence type="predicted"/>
<protein>
    <submittedName>
        <fullName evidence="1">DUF4393 domain-containing protein</fullName>
    </submittedName>
</protein>
<dbReference type="Proteomes" id="UP000275836">
    <property type="component" value="Unassembled WGS sequence"/>
</dbReference>
<sequence length="258" mass="28949">MDKIKSHPKAAESVDFMDSDPITEIAKTSGKIADAVKVPDEVKNQALLPAATSIGGRLGRFFKRNQVNQRAAEIVEEQFLEQLSKEASLYFNNHPNATIDEAKERLIYKQIDDSTYSIDNEEMRTLFAKLIANTADTNTNAAITPYYSQVLSNLSPKTAKLLLDLSENTATPIMEIVYSDHTSTMVQLRQEKESIQSTDGAINQFISQGLVEIGDFQNDNHSDLDWFATSMLHLKSQTFRIRTLVFTEFGNSFIESVK</sequence>
<dbReference type="InterPro" id="IPR025506">
    <property type="entry name" value="Abi_alpha"/>
</dbReference>
<dbReference type="AlphaFoldDB" id="A0A3P2RCB0"/>
<dbReference type="EMBL" id="RHGY01000002">
    <property type="protein sequence ID" value="RRG18224.1"/>
    <property type="molecule type" value="Genomic_DNA"/>
</dbReference>
<dbReference type="Pfam" id="PF14337">
    <property type="entry name" value="Abi_alpha"/>
    <property type="match status" value="1"/>
</dbReference>
<gene>
    <name evidence="1" type="ORF">D3P96_02745</name>
</gene>
<accession>A0A3P2RCB0</accession>
<organism evidence="1 2">
    <name type="scientific">Weissella viridescens</name>
    <name type="common">Lactobacillus viridescens</name>
    <dbReference type="NCBI Taxonomy" id="1629"/>
    <lineage>
        <taxon>Bacteria</taxon>
        <taxon>Bacillati</taxon>
        <taxon>Bacillota</taxon>
        <taxon>Bacilli</taxon>
        <taxon>Lactobacillales</taxon>
        <taxon>Lactobacillaceae</taxon>
        <taxon>Weissella</taxon>
    </lineage>
</organism>
<name>A0A3P2RCB0_WEIVI</name>
<evidence type="ECO:0000313" key="2">
    <source>
        <dbReference type="Proteomes" id="UP000275836"/>
    </source>
</evidence>
<comment type="caution">
    <text evidence="1">The sequence shown here is derived from an EMBL/GenBank/DDBJ whole genome shotgun (WGS) entry which is preliminary data.</text>
</comment>
<dbReference type="RefSeq" id="WP_124942872.1">
    <property type="nucleotide sequence ID" value="NZ_RHGY01000002.1"/>
</dbReference>